<dbReference type="EMBL" id="UGGJ01000004">
    <property type="protein sequence ID" value="STN85392.1"/>
    <property type="molecule type" value="Genomic_DNA"/>
</dbReference>
<gene>
    <name evidence="4" type="ORF">BMT50_11070</name>
    <name evidence="3" type="ORF">DL968_11395</name>
    <name evidence="2" type="ORF">E5H86_05760</name>
    <name evidence="1" type="ORF">FJQ40_15425</name>
    <name evidence="6" type="ORF">NCTC9706_02477</name>
    <name evidence="5" type="ORF">SAMEA3752557_03905</name>
</gene>
<name>A0A0H0RZK5_ECOLX</name>
<dbReference type="OMA" id="IGQGMKY"/>
<evidence type="ECO:0000313" key="3">
    <source>
        <dbReference type="EMBL" id="EGE1988232.1"/>
    </source>
</evidence>
<evidence type="ECO:0000313" key="7">
    <source>
        <dbReference type="Proteomes" id="UP000186595"/>
    </source>
</evidence>
<dbReference type="Proteomes" id="UP000186595">
    <property type="component" value="Unassembled WGS sequence"/>
</dbReference>
<dbReference type="AlphaFoldDB" id="A0A0H0RZK5"/>
<evidence type="ECO:0000313" key="6">
    <source>
        <dbReference type="EMBL" id="STN85392.1"/>
    </source>
</evidence>
<dbReference type="Proteomes" id="UP000254460">
    <property type="component" value="Unassembled WGS sequence"/>
</dbReference>
<organism evidence="2 10">
    <name type="scientific">Escherichia coli</name>
    <dbReference type="NCBI Taxonomy" id="562"/>
    <lineage>
        <taxon>Bacteria</taxon>
        <taxon>Pseudomonadati</taxon>
        <taxon>Pseudomonadota</taxon>
        <taxon>Gammaproteobacteria</taxon>
        <taxon>Enterobacterales</taxon>
        <taxon>Enterobacteriaceae</taxon>
        <taxon>Escherichia</taxon>
    </lineage>
</organism>
<evidence type="ECO:0000313" key="9">
    <source>
        <dbReference type="Proteomes" id="UP000254460"/>
    </source>
</evidence>
<dbReference type="EMBL" id="AAVTXU010000037">
    <property type="protein sequence ID" value="EGE1988232.1"/>
    <property type="molecule type" value="Genomic_DNA"/>
</dbReference>
<dbReference type="RefSeq" id="WP_000198578.1">
    <property type="nucleotide sequence ID" value="NZ_AP027532.1"/>
</dbReference>
<evidence type="ECO:0000313" key="10">
    <source>
        <dbReference type="Proteomes" id="UP000531916"/>
    </source>
</evidence>
<sequence length="75" mass="8686">MTRSLELRVCIAHKSIPALVGQRMKYCCRMALHAEAQRHRVYRLLTKCALFMPDAALTPYPAYKIVQIQYIAEFS</sequence>
<dbReference type="Proteomes" id="UP000250671">
    <property type="component" value="Unassembled WGS sequence"/>
</dbReference>
<dbReference type="EMBL" id="AASDBN010000030">
    <property type="protein sequence ID" value="EFB1698797.1"/>
    <property type="molecule type" value="Genomic_DNA"/>
</dbReference>
<evidence type="ECO:0000313" key="2">
    <source>
        <dbReference type="EMBL" id="EFC2245315.1"/>
    </source>
</evidence>
<reference evidence="1 11" key="5">
    <citation type="submission" date="2019-06" db="EMBL/GenBank/DDBJ databases">
        <authorList>
            <consortium name="GenomeTrakr network: Whole genome sequencing for foodborne pathogen traceback"/>
        </authorList>
    </citation>
    <scope>NUCLEOTIDE SEQUENCE [LARGE SCALE GENOMIC DNA]</scope>
    <source>
        <strain evidence="1 11">PSU-1847</strain>
    </source>
</reference>
<dbReference type="EMBL" id="MPGR01000001">
    <property type="protein sequence ID" value="OKB73270.1"/>
    <property type="molecule type" value="Genomic_DNA"/>
</dbReference>
<evidence type="ECO:0000313" key="4">
    <source>
        <dbReference type="EMBL" id="OKB73270.1"/>
    </source>
</evidence>
<evidence type="ECO:0000313" key="8">
    <source>
        <dbReference type="Proteomes" id="UP000250671"/>
    </source>
</evidence>
<reference evidence="3" key="2">
    <citation type="submission" date="2018-05" db="EMBL/GenBank/DDBJ databases">
        <authorList>
            <person name="Ashton P.M."/>
            <person name="Dallman T."/>
            <person name="Nair S."/>
            <person name="De Pinna E."/>
            <person name="Peters T."/>
            <person name="Grant K."/>
        </authorList>
    </citation>
    <scope>NUCLEOTIDE SEQUENCE</scope>
    <source>
        <strain evidence="3">412057</strain>
    </source>
</reference>
<accession>A0A2Y4XUD0</accession>
<reference evidence="2 10" key="4">
    <citation type="submission" date="2019-04" db="EMBL/GenBank/DDBJ databases">
        <authorList>
            <consortium name="NARMS: The National Antimicrobial Resistance Monitoring System"/>
        </authorList>
    </citation>
    <scope>NUCLEOTIDE SEQUENCE [LARGE SCALE GENOMIC DNA]</scope>
    <source>
        <strain evidence="2 10">FSIS11919500</strain>
    </source>
</reference>
<reference evidence="4 7" key="1">
    <citation type="submission" date="2016-11" db="EMBL/GenBank/DDBJ databases">
        <title>Draft genome sequences of five Shigatoxin-producing Escherichia coli isolates harboring the new recently described Subtilase cytotoxin allelic variant subAB2-3.</title>
        <authorList>
            <person name="Tasara T."/>
            <person name="Fierz L."/>
            <person name="Klumpp J."/>
            <person name="Schmidt H."/>
            <person name="Stephan R."/>
        </authorList>
    </citation>
    <scope>NUCLEOTIDE SEQUENCE [LARGE SCALE GENOMIC DNA]</scope>
    <source>
        <strain evidence="4 7">453</strain>
    </source>
</reference>
<dbReference type="Proteomes" id="UP000531916">
    <property type="component" value="Unassembled WGS sequence"/>
</dbReference>
<protein>
    <submittedName>
        <fullName evidence="2">Uncharacterized protein</fullName>
    </submittedName>
</protein>
<accession>A0A0H0RZK5</accession>
<dbReference type="Proteomes" id="UP000533284">
    <property type="component" value="Unassembled WGS sequence"/>
</dbReference>
<evidence type="ECO:0000313" key="1">
    <source>
        <dbReference type="EMBL" id="EFB1698797.1"/>
    </source>
</evidence>
<dbReference type="Proteomes" id="UP000854059">
    <property type="component" value="Unassembled WGS sequence"/>
</dbReference>
<proteinExistence type="predicted"/>
<reference evidence="8 9" key="3">
    <citation type="submission" date="2018-06" db="EMBL/GenBank/DDBJ databases">
        <authorList>
            <consortium name="Pathogen Informatics"/>
            <person name="Doyle S."/>
        </authorList>
    </citation>
    <scope>NUCLEOTIDE SEQUENCE [LARGE SCALE GENOMIC DNA]</scope>
    <source>
        <strain evidence="6 9">NCTC9706</strain>
        <strain evidence="5 8">VREC0535</strain>
    </source>
</reference>
<dbReference type="EMBL" id="AASEPP010000006">
    <property type="protein sequence ID" value="EFC2245315.1"/>
    <property type="molecule type" value="Genomic_DNA"/>
</dbReference>
<evidence type="ECO:0000313" key="11">
    <source>
        <dbReference type="Proteomes" id="UP000533284"/>
    </source>
</evidence>
<dbReference type="EMBL" id="UCZA01000026">
    <property type="protein sequence ID" value="SQP84983.1"/>
    <property type="molecule type" value="Genomic_DNA"/>
</dbReference>
<evidence type="ECO:0000313" key="5">
    <source>
        <dbReference type="EMBL" id="SQP84983.1"/>
    </source>
</evidence>